<dbReference type="GO" id="GO:0004817">
    <property type="term" value="F:cysteine-tRNA ligase activity"/>
    <property type="evidence" value="ECO:0007669"/>
    <property type="project" value="InterPro"/>
</dbReference>
<feature type="non-terminal residue" evidence="3">
    <location>
        <position position="1"/>
    </location>
</feature>
<organism evidence="3">
    <name type="scientific">marine sediment metagenome</name>
    <dbReference type="NCBI Taxonomy" id="412755"/>
    <lineage>
        <taxon>unclassified sequences</taxon>
        <taxon>metagenomes</taxon>
        <taxon>ecological metagenomes</taxon>
    </lineage>
</organism>
<dbReference type="InterPro" id="IPR024909">
    <property type="entry name" value="Cys-tRNA/MSH_ligase"/>
</dbReference>
<dbReference type="GO" id="GO:0005524">
    <property type="term" value="F:ATP binding"/>
    <property type="evidence" value="ECO:0007669"/>
    <property type="project" value="InterPro"/>
</dbReference>
<dbReference type="GO" id="GO:0005829">
    <property type="term" value="C:cytosol"/>
    <property type="evidence" value="ECO:0007669"/>
    <property type="project" value="TreeGrafter"/>
</dbReference>
<comment type="caution">
    <text evidence="3">The sequence shown here is derived from an EMBL/GenBank/DDBJ whole genome shotgun (WGS) entry which is preliminary data.</text>
</comment>
<evidence type="ECO:0000313" key="3">
    <source>
        <dbReference type="EMBL" id="GAH70750.1"/>
    </source>
</evidence>
<dbReference type="Pfam" id="PF09190">
    <property type="entry name" value="DALR_2"/>
    <property type="match status" value="1"/>
</dbReference>
<dbReference type="InterPro" id="IPR009080">
    <property type="entry name" value="tRNAsynth_Ia_anticodon-bd"/>
</dbReference>
<dbReference type="Pfam" id="PF23493">
    <property type="entry name" value="CysS_C"/>
    <property type="match status" value="1"/>
</dbReference>
<dbReference type="GO" id="GO:0006423">
    <property type="term" value="P:cysteinyl-tRNA aminoacylation"/>
    <property type="evidence" value="ECO:0007669"/>
    <property type="project" value="InterPro"/>
</dbReference>
<dbReference type="InterPro" id="IPR056411">
    <property type="entry name" value="CysS_C"/>
</dbReference>
<name>X1INC1_9ZZZZ</name>
<accession>X1INC1</accession>
<feature type="domain" description="Cysteinyl-tRNA synthetase class Ia DALR" evidence="2">
    <location>
        <begin position="37"/>
        <end position="98"/>
    </location>
</feature>
<proteinExistence type="predicted"/>
<dbReference type="EMBL" id="BARU01029770">
    <property type="protein sequence ID" value="GAH70750.1"/>
    <property type="molecule type" value="Genomic_DNA"/>
</dbReference>
<dbReference type="SUPFAM" id="SSF47323">
    <property type="entry name" value="Anticodon-binding domain of a subclass of class I aminoacyl-tRNA synthetases"/>
    <property type="match status" value="1"/>
</dbReference>
<dbReference type="AlphaFoldDB" id="X1INC1"/>
<dbReference type="PANTHER" id="PTHR10890:SF3">
    <property type="entry name" value="CYSTEINE--TRNA LIGASE, CYTOPLASMIC"/>
    <property type="match status" value="1"/>
</dbReference>
<dbReference type="InterPro" id="IPR015273">
    <property type="entry name" value="Cys-tRNA-synt_Ia_DALR"/>
</dbReference>
<reference evidence="3" key="1">
    <citation type="journal article" date="2014" name="Front. Microbiol.">
        <title>High frequency of phylogenetically diverse reductive dehalogenase-homologous genes in deep subseafloor sedimentary metagenomes.</title>
        <authorList>
            <person name="Kawai M."/>
            <person name="Futagami T."/>
            <person name="Toyoda A."/>
            <person name="Takaki Y."/>
            <person name="Nishi S."/>
            <person name="Hori S."/>
            <person name="Arai W."/>
            <person name="Tsubouchi T."/>
            <person name="Morono Y."/>
            <person name="Uchiyama I."/>
            <person name="Ito T."/>
            <person name="Fujiyama A."/>
            <person name="Inagaki F."/>
            <person name="Takami H."/>
        </authorList>
    </citation>
    <scope>NUCLEOTIDE SEQUENCE</scope>
    <source>
        <strain evidence="3">Expedition CK06-06</strain>
    </source>
</reference>
<sequence>ALEAAERGSDRLAQVISRDDLTGGAGEALDAEPYRKQFIEAMDDDFNTSKALAALFDLARAINQAGDSGFNFLEAKSILEELSRNVLGLRRRDVNIHVPTASIKVSALAPTIVIDKQLPPEANCVIRLVEERARYRNAKQWQRADEIRKKLAELGVTLEDTKTGTDVTYERVPSEEAINFLMKELGIDF</sequence>
<evidence type="ECO:0000259" key="2">
    <source>
        <dbReference type="SMART" id="SM00840"/>
    </source>
</evidence>
<comment type="subcellular location">
    <subcellularLocation>
        <location evidence="1">Cytoplasm</location>
    </subcellularLocation>
</comment>
<gene>
    <name evidence="3" type="ORF">S03H2_47310</name>
</gene>
<dbReference type="PANTHER" id="PTHR10890">
    <property type="entry name" value="CYSTEINYL-TRNA SYNTHETASE"/>
    <property type="match status" value="1"/>
</dbReference>
<dbReference type="SMART" id="SM00840">
    <property type="entry name" value="DALR_2"/>
    <property type="match status" value="1"/>
</dbReference>
<evidence type="ECO:0000256" key="1">
    <source>
        <dbReference type="ARBA" id="ARBA00004496"/>
    </source>
</evidence>
<dbReference type="Gene3D" id="1.20.120.1910">
    <property type="entry name" value="Cysteine-tRNA ligase, C-terminal anti-codon recognition domain"/>
    <property type="match status" value="1"/>
</dbReference>
<protein>
    <recommendedName>
        <fullName evidence="2">Cysteinyl-tRNA synthetase class Ia DALR domain-containing protein</fullName>
    </recommendedName>
</protein>